<evidence type="ECO:0000256" key="1">
    <source>
        <dbReference type="SAM" id="MobiDB-lite"/>
    </source>
</evidence>
<protein>
    <submittedName>
        <fullName evidence="2">Uncharacterized protein</fullName>
    </submittedName>
</protein>
<dbReference type="OrthoDB" id="5398841at2759"/>
<feature type="region of interest" description="Disordered" evidence="1">
    <location>
        <begin position="50"/>
        <end position="69"/>
    </location>
</feature>
<keyword evidence="3" id="KW-1185">Reference proteome</keyword>
<name>A0A3N4KTA1_9PEZI</name>
<dbReference type="Proteomes" id="UP000277580">
    <property type="component" value="Unassembled WGS sequence"/>
</dbReference>
<sequence>MLTNIFSLFSHSSSQQGYTKHAPTPRYRPSPAEDHFALLASLQIAVLAPPPASTTPSTAPSMLHGHNPANLRKQGRLALTFALKNHTAGAGPEKIRVANELEEAIDAAWAGVEDYRGRVYAVGGWLAENDGIIERVLSGEVTVEDIAAGKLPVPAVAGGEKVVAAYC</sequence>
<evidence type="ECO:0000313" key="2">
    <source>
        <dbReference type="EMBL" id="RPB08985.1"/>
    </source>
</evidence>
<organism evidence="2 3">
    <name type="scientific">Morchella conica CCBAS932</name>
    <dbReference type="NCBI Taxonomy" id="1392247"/>
    <lineage>
        <taxon>Eukaryota</taxon>
        <taxon>Fungi</taxon>
        <taxon>Dikarya</taxon>
        <taxon>Ascomycota</taxon>
        <taxon>Pezizomycotina</taxon>
        <taxon>Pezizomycetes</taxon>
        <taxon>Pezizales</taxon>
        <taxon>Morchellaceae</taxon>
        <taxon>Morchella</taxon>
    </lineage>
</organism>
<dbReference type="EMBL" id="ML119156">
    <property type="protein sequence ID" value="RPB08985.1"/>
    <property type="molecule type" value="Genomic_DNA"/>
</dbReference>
<dbReference type="AlphaFoldDB" id="A0A3N4KTA1"/>
<reference evidence="2 3" key="1">
    <citation type="journal article" date="2018" name="Nat. Ecol. Evol.">
        <title>Pezizomycetes genomes reveal the molecular basis of ectomycorrhizal truffle lifestyle.</title>
        <authorList>
            <person name="Murat C."/>
            <person name="Payen T."/>
            <person name="Noel B."/>
            <person name="Kuo A."/>
            <person name="Morin E."/>
            <person name="Chen J."/>
            <person name="Kohler A."/>
            <person name="Krizsan K."/>
            <person name="Balestrini R."/>
            <person name="Da Silva C."/>
            <person name="Montanini B."/>
            <person name="Hainaut M."/>
            <person name="Levati E."/>
            <person name="Barry K.W."/>
            <person name="Belfiori B."/>
            <person name="Cichocki N."/>
            <person name="Clum A."/>
            <person name="Dockter R.B."/>
            <person name="Fauchery L."/>
            <person name="Guy J."/>
            <person name="Iotti M."/>
            <person name="Le Tacon F."/>
            <person name="Lindquist E.A."/>
            <person name="Lipzen A."/>
            <person name="Malagnac F."/>
            <person name="Mello A."/>
            <person name="Molinier V."/>
            <person name="Miyauchi S."/>
            <person name="Poulain J."/>
            <person name="Riccioni C."/>
            <person name="Rubini A."/>
            <person name="Sitrit Y."/>
            <person name="Splivallo R."/>
            <person name="Traeger S."/>
            <person name="Wang M."/>
            <person name="Zifcakova L."/>
            <person name="Wipf D."/>
            <person name="Zambonelli A."/>
            <person name="Paolocci F."/>
            <person name="Nowrousian M."/>
            <person name="Ottonello S."/>
            <person name="Baldrian P."/>
            <person name="Spatafora J.W."/>
            <person name="Henrissat B."/>
            <person name="Nagy L.G."/>
            <person name="Aury J.M."/>
            <person name="Wincker P."/>
            <person name="Grigoriev I.V."/>
            <person name="Bonfante P."/>
            <person name="Martin F.M."/>
        </authorList>
    </citation>
    <scope>NUCLEOTIDE SEQUENCE [LARGE SCALE GENOMIC DNA]</scope>
    <source>
        <strain evidence="2 3">CCBAS932</strain>
    </source>
</reference>
<dbReference type="InParanoid" id="A0A3N4KTA1"/>
<evidence type="ECO:0000313" key="3">
    <source>
        <dbReference type="Proteomes" id="UP000277580"/>
    </source>
</evidence>
<accession>A0A3N4KTA1</accession>
<proteinExistence type="predicted"/>
<gene>
    <name evidence="2" type="ORF">P167DRAFT_325867</name>
</gene>